<dbReference type="PROSITE" id="PS51910">
    <property type="entry name" value="GH18_2"/>
    <property type="match status" value="1"/>
</dbReference>
<proteinExistence type="predicted"/>
<protein>
    <submittedName>
        <fullName evidence="3">Glyco_hydro_18 domain-containing protein</fullName>
    </submittedName>
</protein>
<dbReference type="eggNOG" id="KOG2806">
    <property type="taxonomic scope" value="Eukaryota"/>
</dbReference>
<dbReference type="WBParaSite" id="Csp11.Scaffold629.g7932.t1">
    <property type="protein sequence ID" value="Csp11.Scaffold629.g7932.t1"/>
    <property type="gene ID" value="Csp11.Scaffold629.g7932"/>
</dbReference>
<dbReference type="PANTHER" id="PTHR46073:SF6">
    <property type="entry name" value="GH18 DOMAIN-CONTAINING PROTEIN"/>
    <property type="match status" value="1"/>
</dbReference>
<dbReference type="Proteomes" id="UP000095282">
    <property type="component" value="Unplaced"/>
</dbReference>
<accession>A0A1I7UCG3</accession>
<organism evidence="2 3">
    <name type="scientific">Caenorhabditis tropicalis</name>
    <dbReference type="NCBI Taxonomy" id="1561998"/>
    <lineage>
        <taxon>Eukaryota</taxon>
        <taxon>Metazoa</taxon>
        <taxon>Ecdysozoa</taxon>
        <taxon>Nematoda</taxon>
        <taxon>Chromadorea</taxon>
        <taxon>Rhabditida</taxon>
        <taxon>Rhabditina</taxon>
        <taxon>Rhabditomorpha</taxon>
        <taxon>Rhabditoidea</taxon>
        <taxon>Rhabditidae</taxon>
        <taxon>Peloderinae</taxon>
        <taxon>Caenorhabditis</taxon>
    </lineage>
</organism>
<dbReference type="GO" id="GO:0005975">
    <property type="term" value="P:carbohydrate metabolic process"/>
    <property type="evidence" value="ECO:0007669"/>
    <property type="project" value="InterPro"/>
</dbReference>
<dbReference type="InterPro" id="IPR029070">
    <property type="entry name" value="Chitinase_insertion_sf"/>
</dbReference>
<reference evidence="3" key="1">
    <citation type="submission" date="2016-11" db="UniProtKB">
        <authorList>
            <consortium name="WormBaseParasite"/>
        </authorList>
    </citation>
    <scope>IDENTIFICATION</scope>
</reference>
<evidence type="ECO:0000313" key="3">
    <source>
        <dbReference type="WBParaSite" id="Csp11.Scaffold629.g7932.t1"/>
    </source>
</evidence>
<dbReference type="SUPFAM" id="SSF51445">
    <property type="entry name" value="(Trans)glycosidases"/>
    <property type="match status" value="1"/>
</dbReference>
<dbReference type="AlphaFoldDB" id="A0A1I7UCG3"/>
<dbReference type="Gene3D" id="3.10.50.10">
    <property type="match status" value="1"/>
</dbReference>
<feature type="domain" description="GH18" evidence="1">
    <location>
        <begin position="1"/>
        <end position="137"/>
    </location>
</feature>
<sequence length="148" mass="17295">MRYLTCQTKKPSKLNMGLQFNIIQWGNVREATDPSDEMWRRAEIVNGTFDKAVYLWRHADQLFDANTVSWHEPTKSSYHWDPEKRVFSAFENEKSVMEKMKYAKKYNFGGIFMFSASSDDDDQGTLMNVVSSFPLCTDESKDQVNYDC</sequence>
<evidence type="ECO:0000259" key="1">
    <source>
        <dbReference type="PROSITE" id="PS51910"/>
    </source>
</evidence>
<dbReference type="Pfam" id="PF00704">
    <property type="entry name" value="Glyco_hydro_18"/>
    <property type="match status" value="1"/>
</dbReference>
<evidence type="ECO:0000313" key="2">
    <source>
        <dbReference type="Proteomes" id="UP000095282"/>
    </source>
</evidence>
<dbReference type="InterPro" id="IPR017853">
    <property type="entry name" value="GH"/>
</dbReference>
<dbReference type="InterPro" id="IPR001223">
    <property type="entry name" value="Glyco_hydro18_cat"/>
</dbReference>
<keyword evidence="2" id="KW-1185">Reference proteome</keyword>
<dbReference type="Gene3D" id="3.20.20.80">
    <property type="entry name" value="Glycosidases"/>
    <property type="match status" value="1"/>
</dbReference>
<name>A0A1I7UCG3_9PELO</name>
<dbReference type="PANTHER" id="PTHR46073">
    <property type="entry name" value="CHITINASE"/>
    <property type="match status" value="1"/>
</dbReference>
<dbReference type="STRING" id="1561998.A0A1I7UCG3"/>